<dbReference type="PANTHER" id="PTHR38448:SF2">
    <property type="entry name" value="REGULATORY PROTEIN YLBF"/>
    <property type="match status" value="1"/>
</dbReference>
<dbReference type="InterPro" id="IPR023378">
    <property type="entry name" value="YheA/YmcA-like_dom_sf"/>
</dbReference>
<dbReference type="EnsemblBacteria" id="ACA39014">
    <property type="protein sequence ID" value="ACA39014"/>
    <property type="gene ID" value="Bsph_1408"/>
</dbReference>
<dbReference type="Pfam" id="PF06133">
    <property type="entry name" value="Com_YlbF"/>
    <property type="match status" value="1"/>
</dbReference>
<dbReference type="EMBL" id="CP000817">
    <property type="protein sequence ID" value="ACA39014.1"/>
    <property type="molecule type" value="Genomic_DNA"/>
</dbReference>
<reference evidence="1 2" key="1">
    <citation type="journal article" date="2008" name="J. Bacteriol.">
        <title>Complete genome sequence of the mosquitocidal bacterium Bacillus sphaericus C3-41 and comparison with those of closely related Bacillus species.</title>
        <authorList>
            <person name="Hu X."/>
            <person name="Fan W."/>
            <person name="Han B."/>
            <person name="Liu H."/>
            <person name="Zheng D."/>
            <person name="Li Q."/>
            <person name="Dong W."/>
            <person name="Yan J."/>
            <person name="Gao M."/>
            <person name="Berry C."/>
            <person name="Yuan Z."/>
        </authorList>
    </citation>
    <scope>NUCLEOTIDE SEQUENCE [LARGE SCALE GENOMIC DNA]</scope>
    <source>
        <strain evidence="1 2">C3-41</strain>
    </source>
</reference>
<gene>
    <name evidence="1" type="primary">ylbF</name>
    <name evidence="1" type="ordered locus">Bsph_1408</name>
</gene>
<dbReference type="Gene3D" id="1.20.1500.10">
    <property type="entry name" value="YheA/YmcA-like"/>
    <property type="match status" value="1"/>
</dbReference>
<accession>B1HPW2</accession>
<dbReference type="InterPro" id="IPR052767">
    <property type="entry name" value="Bact_com_dev_regulator"/>
</dbReference>
<dbReference type="PANTHER" id="PTHR38448">
    <property type="entry name" value="REGULATORY PROTEIN YLBF-RELATED"/>
    <property type="match status" value="1"/>
</dbReference>
<evidence type="ECO:0000313" key="1">
    <source>
        <dbReference type="EMBL" id="ACA39014.1"/>
    </source>
</evidence>
<dbReference type="AlphaFoldDB" id="B1HPW2"/>
<dbReference type="InterPro" id="IPR010368">
    <property type="entry name" value="Com_YlbF"/>
</dbReference>
<dbReference type="SUPFAM" id="SSF158622">
    <property type="entry name" value="YheA/YmcA-like"/>
    <property type="match status" value="1"/>
</dbReference>
<name>B1HPW2_LYSSC</name>
<dbReference type="Proteomes" id="UP000002164">
    <property type="component" value="Chromosome"/>
</dbReference>
<organism evidence="1 2">
    <name type="scientific">Lysinibacillus sphaericus (strain C3-41)</name>
    <dbReference type="NCBI Taxonomy" id="444177"/>
    <lineage>
        <taxon>Bacteria</taxon>
        <taxon>Bacillati</taxon>
        <taxon>Bacillota</taxon>
        <taxon>Bacilli</taxon>
        <taxon>Bacillales</taxon>
        <taxon>Bacillaceae</taxon>
        <taxon>Lysinibacillus</taxon>
    </lineage>
</organism>
<sequence length="157" mass="17385">MGKRLGELKMMMTSDWVFILDEAEALCEMILSSEPAMALRQAYDAVYSDTQIVEAIYAFNRMKEQYEDVQRFGKYHPDYHTIMKSIRQQKRALDLNEKVSALKIAENDFQDLLDEISLLVGKTVSEAVKVPVSNPFFASGSSCGGGCSSGGSCSCSA</sequence>
<protein>
    <submittedName>
        <fullName evidence="1">Regulatory protein</fullName>
    </submittedName>
</protein>
<proteinExistence type="predicted"/>
<evidence type="ECO:0000313" key="2">
    <source>
        <dbReference type="Proteomes" id="UP000002164"/>
    </source>
</evidence>
<dbReference type="HOGENOM" id="CLU_114090_0_0_9"/>
<dbReference type="KEGG" id="lsp:Bsph_1408"/>